<keyword evidence="1" id="KW-1133">Transmembrane helix</keyword>
<sequence>MSLLDSRLTLSTIGSLNDVGSGLSQQGSDRARDSRGYRFFFSAQLYADLYMILGIILIGIAAQLNILILSKIAYFSLCTKRL</sequence>
<gene>
    <name evidence="2" type="ORF">QOZ95_001351</name>
</gene>
<feature type="transmembrane region" description="Helical" evidence="1">
    <location>
        <begin position="49"/>
        <end position="74"/>
    </location>
</feature>
<evidence type="ECO:0000256" key="1">
    <source>
        <dbReference type="SAM" id="Phobius"/>
    </source>
</evidence>
<name>A0ABU0KX91_9BACL</name>
<reference evidence="2 3" key="1">
    <citation type="submission" date="2023-07" db="EMBL/GenBank/DDBJ databases">
        <title>Genomic Encyclopedia of Type Strains, Phase IV (KMG-IV): sequencing the most valuable type-strain genomes for metagenomic binning, comparative biology and taxonomic classification.</title>
        <authorList>
            <person name="Goeker M."/>
        </authorList>
    </citation>
    <scope>NUCLEOTIDE SEQUENCE [LARGE SCALE GENOMIC DNA]</scope>
    <source>
        <strain evidence="2 3">DSM 14914</strain>
    </source>
</reference>
<dbReference type="Proteomes" id="UP001242811">
    <property type="component" value="Unassembled WGS sequence"/>
</dbReference>
<protein>
    <submittedName>
        <fullName evidence="2">Uncharacterized protein</fullName>
    </submittedName>
</protein>
<keyword evidence="1" id="KW-0812">Transmembrane</keyword>
<dbReference type="EMBL" id="JAUSWA010000005">
    <property type="protein sequence ID" value="MDQ0493195.1"/>
    <property type="molecule type" value="Genomic_DNA"/>
</dbReference>
<accession>A0ABU0KX91</accession>
<evidence type="ECO:0000313" key="3">
    <source>
        <dbReference type="Proteomes" id="UP001242811"/>
    </source>
</evidence>
<evidence type="ECO:0000313" key="2">
    <source>
        <dbReference type="EMBL" id="MDQ0493195.1"/>
    </source>
</evidence>
<keyword evidence="1" id="KW-0472">Membrane</keyword>
<organism evidence="2 3">
    <name type="scientific">Paenibacillus brasilensis</name>
    <dbReference type="NCBI Taxonomy" id="128574"/>
    <lineage>
        <taxon>Bacteria</taxon>
        <taxon>Bacillati</taxon>
        <taxon>Bacillota</taxon>
        <taxon>Bacilli</taxon>
        <taxon>Bacillales</taxon>
        <taxon>Paenibacillaceae</taxon>
        <taxon>Paenibacillus</taxon>
    </lineage>
</organism>
<keyword evidence="3" id="KW-1185">Reference proteome</keyword>
<comment type="caution">
    <text evidence="2">The sequence shown here is derived from an EMBL/GenBank/DDBJ whole genome shotgun (WGS) entry which is preliminary data.</text>
</comment>
<proteinExistence type="predicted"/>